<name>A0A550CID4_9AGAR</name>
<evidence type="ECO:0000256" key="1">
    <source>
        <dbReference type="SAM" id="MobiDB-lite"/>
    </source>
</evidence>
<dbReference type="Proteomes" id="UP000320762">
    <property type="component" value="Unassembled WGS sequence"/>
</dbReference>
<organism evidence="2 3">
    <name type="scientific">Schizophyllum amplum</name>
    <dbReference type="NCBI Taxonomy" id="97359"/>
    <lineage>
        <taxon>Eukaryota</taxon>
        <taxon>Fungi</taxon>
        <taxon>Dikarya</taxon>
        <taxon>Basidiomycota</taxon>
        <taxon>Agaricomycotina</taxon>
        <taxon>Agaricomycetes</taxon>
        <taxon>Agaricomycetidae</taxon>
        <taxon>Agaricales</taxon>
        <taxon>Schizophyllaceae</taxon>
        <taxon>Schizophyllum</taxon>
    </lineage>
</organism>
<gene>
    <name evidence="2" type="ORF">BD626DRAFT_254667</name>
</gene>
<feature type="region of interest" description="Disordered" evidence="1">
    <location>
        <begin position="103"/>
        <end position="127"/>
    </location>
</feature>
<evidence type="ECO:0000313" key="3">
    <source>
        <dbReference type="Proteomes" id="UP000320762"/>
    </source>
</evidence>
<feature type="compositionally biased region" description="Polar residues" evidence="1">
    <location>
        <begin position="107"/>
        <end position="127"/>
    </location>
</feature>
<dbReference type="EMBL" id="VDMD01000007">
    <property type="protein sequence ID" value="TRM64562.1"/>
    <property type="molecule type" value="Genomic_DNA"/>
</dbReference>
<comment type="caution">
    <text evidence="2">The sequence shown here is derived from an EMBL/GenBank/DDBJ whole genome shotgun (WGS) entry which is preliminary data.</text>
</comment>
<proteinExistence type="predicted"/>
<accession>A0A550CID4</accession>
<keyword evidence="3" id="KW-1185">Reference proteome</keyword>
<evidence type="ECO:0000313" key="2">
    <source>
        <dbReference type="EMBL" id="TRM64562.1"/>
    </source>
</evidence>
<dbReference type="AlphaFoldDB" id="A0A550CID4"/>
<protein>
    <submittedName>
        <fullName evidence="2">Uncharacterized protein</fullName>
    </submittedName>
</protein>
<sequence>MVQPTSEMVQRRNLRSTPVGVGRTTLHLTLWSNESDMNAARVEGWTLSTAGQGRTFATVHDYRLSPRNLPALALPMTIFGRRAADLLEALPAPSWRSSKRVFAKSAGTPSRQTQTTLAAGADSSPSSMPTSGTAFLLATSVCFCDSKALLD</sequence>
<reference evidence="2 3" key="1">
    <citation type="journal article" date="2019" name="New Phytol.">
        <title>Comparative genomics reveals unique wood-decay strategies and fruiting body development in the Schizophyllaceae.</title>
        <authorList>
            <person name="Almasi E."/>
            <person name="Sahu N."/>
            <person name="Krizsan K."/>
            <person name="Balint B."/>
            <person name="Kovacs G.M."/>
            <person name="Kiss B."/>
            <person name="Cseklye J."/>
            <person name="Drula E."/>
            <person name="Henrissat B."/>
            <person name="Nagy I."/>
            <person name="Chovatia M."/>
            <person name="Adam C."/>
            <person name="LaButti K."/>
            <person name="Lipzen A."/>
            <person name="Riley R."/>
            <person name="Grigoriev I.V."/>
            <person name="Nagy L.G."/>
        </authorList>
    </citation>
    <scope>NUCLEOTIDE SEQUENCE [LARGE SCALE GENOMIC DNA]</scope>
    <source>
        <strain evidence="2 3">NL-1724</strain>
    </source>
</reference>